<evidence type="ECO:0000313" key="2">
    <source>
        <dbReference type="EMBL" id="GGN11709.1"/>
    </source>
</evidence>
<evidence type="ECO:0000259" key="1">
    <source>
        <dbReference type="Pfam" id="PF00582"/>
    </source>
</evidence>
<keyword evidence="3" id="KW-1185">Reference proteome</keyword>
<dbReference type="RefSeq" id="WP_188877443.1">
    <property type="nucleotide sequence ID" value="NZ_BMOQ01000003.1"/>
</dbReference>
<evidence type="ECO:0000313" key="3">
    <source>
        <dbReference type="Proteomes" id="UP000608850"/>
    </source>
</evidence>
<dbReference type="CDD" id="cd00293">
    <property type="entry name" value="USP-like"/>
    <property type="match status" value="1"/>
</dbReference>
<dbReference type="Pfam" id="PF00582">
    <property type="entry name" value="Usp"/>
    <property type="match status" value="1"/>
</dbReference>
<reference evidence="2 3" key="1">
    <citation type="journal article" date="2019" name="Int. J. Syst. Evol. Microbiol.">
        <title>The Global Catalogue of Microorganisms (GCM) 10K type strain sequencing project: providing services to taxonomists for standard genome sequencing and annotation.</title>
        <authorList>
            <consortium name="The Broad Institute Genomics Platform"/>
            <consortium name="The Broad Institute Genome Sequencing Center for Infectious Disease"/>
            <person name="Wu L."/>
            <person name="Ma J."/>
        </authorList>
    </citation>
    <scope>NUCLEOTIDE SEQUENCE [LARGE SCALE GENOMIC DNA]</scope>
    <source>
        <strain evidence="2 3">JCM 16331</strain>
    </source>
</reference>
<protein>
    <recommendedName>
        <fullName evidence="1">UspA domain-containing protein</fullName>
    </recommendedName>
</protein>
<feature type="domain" description="UspA" evidence="1">
    <location>
        <begin position="4"/>
        <end position="132"/>
    </location>
</feature>
<organism evidence="2 3">
    <name type="scientific">Halarchaeum nitratireducens</name>
    <dbReference type="NCBI Taxonomy" id="489913"/>
    <lineage>
        <taxon>Archaea</taxon>
        <taxon>Methanobacteriati</taxon>
        <taxon>Methanobacteriota</taxon>
        <taxon>Stenosarchaea group</taxon>
        <taxon>Halobacteria</taxon>
        <taxon>Halobacteriales</taxon>
        <taxon>Halobacteriaceae</taxon>
    </lineage>
</organism>
<dbReference type="Gene3D" id="3.40.50.620">
    <property type="entry name" value="HUPs"/>
    <property type="match status" value="1"/>
</dbReference>
<dbReference type="Proteomes" id="UP000608850">
    <property type="component" value="Unassembled WGS sequence"/>
</dbReference>
<dbReference type="InterPro" id="IPR014729">
    <property type="entry name" value="Rossmann-like_a/b/a_fold"/>
</dbReference>
<dbReference type="EMBL" id="BMOQ01000003">
    <property type="protein sequence ID" value="GGN11709.1"/>
    <property type="molecule type" value="Genomic_DNA"/>
</dbReference>
<dbReference type="SUPFAM" id="SSF52402">
    <property type="entry name" value="Adenine nucleotide alpha hydrolases-like"/>
    <property type="match status" value="1"/>
</dbReference>
<name>A0A830G9V5_9EURY</name>
<sequence>MTFFVPFDGSVLSRTALVRAVEFADAFEERVVAAAVIPAGNRDYARERGWLHPDESFDRSRIVARLHQQVASIAPAADFEHVIVDRFAPSGTIAGELRDLARDEDASIVFIGSENAGGISSTLGSVGASVAAEDAYDIHIVQNGDPSDISMLTDKSPAHHEKSDFYLP</sequence>
<comment type="caution">
    <text evidence="2">The sequence shown here is derived from an EMBL/GenBank/DDBJ whole genome shotgun (WGS) entry which is preliminary data.</text>
</comment>
<accession>A0A830G9V5</accession>
<proteinExistence type="predicted"/>
<gene>
    <name evidence="2" type="ORF">GCM10009021_09610</name>
</gene>
<dbReference type="InterPro" id="IPR006016">
    <property type="entry name" value="UspA"/>
</dbReference>
<dbReference type="AlphaFoldDB" id="A0A830G9V5"/>
<dbReference type="OrthoDB" id="193961at2157"/>